<keyword evidence="3" id="KW-1185">Reference proteome</keyword>
<keyword evidence="1" id="KW-0812">Transmembrane</keyword>
<protein>
    <submittedName>
        <fullName evidence="2">Uncharacterized protein</fullName>
    </submittedName>
</protein>
<evidence type="ECO:0000313" key="2">
    <source>
        <dbReference type="EMBL" id="SHF80411.1"/>
    </source>
</evidence>
<proteinExistence type="predicted"/>
<dbReference type="EMBL" id="FQUC01000010">
    <property type="protein sequence ID" value="SHF80411.1"/>
    <property type="molecule type" value="Genomic_DNA"/>
</dbReference>
<dbReference type="Proteomes" id="UP000184480">
    <property type="component" value="Unassembled WGS sequence"/>
</dbReference>
<sequence>MCQNNGAFFYAFVYFVVYIHFQISWFGKLYRIESLLFCCRSKTTPDNHLPISQLPIAAGCSVCTLLLYFQMINKFCAENQQLFIETTKRSVTLKTTRGSEALTTQIEMTMKKKCLLLLGIFSFGLSHAQVGINTQSPQGILHIDPQENTTTLSGYEDDVIVTNRGYLGIGTMPDSRLHIKTEGTVNNPIPGFILKDGNQGEGKVLTSENTSGDATWKTISTLSGKYWTRGTGVDLTLPAGKGGNNPIYNSTGAQINLTEGRWVVSIILHATTSHTIFEPHISTICTTLSDAQTSGNLSAVASSDLESSPVAKNILWVGGPAGNMVGKLVIKNTLASKTYYIMVGDITNLSGGTAGTIYYSIGMGYGEDSVSAFRIP</sequence>
<feature type="transmembrane region" description="Helical" evidence="1">
    <location>
        <begin position="7"/>
        <end position="27"/>
    </location>
</feature>
<dbReference type="STRING" id="1346286.SAMN05444362_11081"/>
<keyword evidence="1" id="KW-1133">Transmembrane helix</keyword>
<organism evidence="2 3">
    <name type="scientific">Dysgonomonas macrotermitis</name>
    <dbReference type="NCBI Taxonomy" id="1346286"/>
    <lineage>
        <taxon>Bacteria</taxon>
        <taxon>Pseudomonadati</taxon>
        <taxon>Bacteroidota</taxon>
        <taxon>Bacteroidia</taxon>
        <taxon>Bacteroidales</taxon>
        <taxon>Dysgonomonadaceae</taxon>
        <taxon>Dysgonomonas</taxon>
    </lineage>
</organism>
<evidence type="ECO:0000256" key="1">
    <source>
        <dbReference type="SAM" id="Phobius"/>
    </source>
</evidence>
<gene>
    <name evidence="2" type="ORF">SAMN05444362_11081</name>
</gene>
<keyword evidence="1" id="KW-0472">Membrane</keyword>
<dbReference type="AlphaFoldDB" id="A0A1M5EMS8"/>
<name>A0A1M5EMS8_9BACT</name>
<reference evidence="3" key="1">
    <citation type="submission" date="2016-11" db="EMBL/GenBank/DDBJ databases">
        <authorList>
            <person name="Varghese N."/>
            <person name="Submissions S."/>
        </authorList>
    </citation>
    <scope>NUCLEOTIDE SEQUENCE [LARGE SCALE GENOMIC DNA]</scope>
    <source>
        <strain evidence="3">DSM 27370</strain>
    </source>
</reference>
<evidence type="ECO:0000313" key="3">
    <source>
        <dbReference type="Proteomes" id="UP000184480"/>
    </source>
</evidence>
<accession>A0A1M5EMS8</accession>